<dbReference type="PANTHER" id="PTHR46201:SF1">
    <property type="entry name" value="PHD FINGER PROTEIN MALE STERILITY 1"/>
    <property type="match status" value="1"/>
</dbReference>
<dbReference type="InterPro" id="IPR011011">
    <property type="entry name" value="Znf_FYVE_PHD"/>
</dbReference>
<dbReference type="OrthoDB" id="436852at2759"/>
<dbReference type="PANTHER" id="PTHR46201">
    <property type="entry name" value="PHD FINGER PROTEIN MALE MEIOCYTE DEATH 1-RELATED"/>
    <property type="match status" value="1"/>
</dbReference>
<dbReference type="AlphaFoldDB" id="A0A9E7GWB9"/>
<dbReference type="InterPro" id="IPR057765">
    <property type="entry name" value="MS1-like_ubiquitin"/>
</dbReference>
<dbReference type="InterPro" id="IPR059080">
    <property type="entry name" value="WHD_PTC1"/>
</dbReference>
<protein>
    <submittedName>
        <fullName evidence="7">PHD-finger</fullName>
    </submittedName>
</protein>
<keyword evidence="1" id="KW-0479">Metal-binding</keyword>
<dbReference type="SUPFAM" id="SSF57903">
    <property type="entry name" value="FYVE/PHD zinc finger"/>
    <property type="match status" value="1"/>
</dbReference>
<accession>A0A9E7GWB9</accession>
<reference evidence="7" key="1">
    <citation type="submission" date="2022-05" db="EMBL/GenBank/DDBJ databases">
        <title>The Musa troglodytarum L. genome provides insights into the mechanism of non-climacteric behaviour and enrichment of carotenoids.</title>
        <authorList>
            <person name="Wang J."/>
        </authorList>
    </citation>
    <scope>NUCLEOTIDE SEQUENCE</scope>
    <source>
        <tissue evidence="7">Leaf</tissue>
    </source>
</reference>
<dbReference type="EMBL" id="CP097510">
    <property type="protein sequence ID" value="URE23084.1"/>
    <property type="molecule type" value="Genomic_DNA"/>
</dbReference>
<keyword evidence="2" id="KW-0863">Zinc-finger</keyword>
<dbReference type="Pfam" id="PF25874">
    <property type="entry name" value="WHD_plant_repro"/>
    <property type="match status" value="1"/>
</dbReference>
<dbReference type="InterPro" id="IPR019786">
    <property type="entry name" value="Zinc_finger_PHD-type_CS"/>
</dbReference>
<dbReference type="GO" id="GO:0008270">
    <property type="term" value="F:zinc ion binding"/>
    <property type="evidence" value="ECO:0007669"/>
    <property type="project" value="UniProtKB-KW"/>
</dbReference>
<gene>
    <name evidence="7" type="ORF">MUK42_16576</name>
</gene>
<keyword evidence="8" id="KW-1185">Reference proteome</keyword>
<dbReference type="PROSITE" id="PS01359">
    <property type="entry name" value="ZF_PHD_1"/>
    <property type="match status" value="1"/>
</dbReference>
<dbReference type="InterPro" id="IPR001965">
    <property type="entry name" value="Znf_PHD"/>
</dbReference>
<evidence type="ECO:0000256" key="3">
    <source>
        <dbReference type="ARBA" id="ARBA00022833"/>
    </source>
</evidence>
<evidence type="ECO:0000256" key="4">
    <source>
        <dbReference type="ARBA" id="ARBA00023015"/>
    </source>
</evidence>
<keyword evidence="4" id="KW-0805">Transcription regulation</keyword>
<evidence type="ECO:0000256" key="1">
    <source>
        <dbReference type="ARBA" id="ARBA00022723"/>
    </source>
</evidence>
<dbReference type="SMART" id="SM00249">
    <property type="entry name" value="PHD"/>
    <property type="match status" value="1"/>
</dbReference>
<sequence>MEVFCMRTSSGDLVNTSAGPCLTQEQQKSPISKYKPRLPRHSAHCECEGRPRRRPMVSVSAHLPSSFSFAIASNPRRDLSPSSSSSSWIELSVSRKIVPFPRRGDPTSCPGLRLCASKAEVPARRAETFDPELRLVLELATDAELIELEHILFGPSFFSPLLKSITSKRDADFTVNGEFIEEREDFIEHLESQFLYLAADARATLRGWRPSYRNILLGVRKKLGIPCSSKLSTEDLEVEIFLHLLSEYSSEEIHPVSLPSVGKKLSNSHGSLEVGLSQWKVLALGALRGGAKELQHTVMKGCGMLTVTRIYQLLARKFSGKMLLEAANYEIKHEIIKRGGQLAAINLESKAAELAARQGLAHAASKYLGLRSVMMILGPVMWGTFLADVVIQMLGTDYARILRAIYAFAQRKRGEQSFGFDSFCDTGNPTHLTGSFQDKLKALLMFAHPEAVAQGELQCHSFQLELHRHPPTSVRLFVLEEDVETSICRRCRYCVSVGWGHHIICSKRFHFVLATKDTSSEVQNICLHSNAEWSKKPAAGSKLVNTNCCLLHGVLHSNGFGHLLRINGFEGGSHFLSGHQIMDLWDRICTALQVRKISLIDASTKGKMELRLVHGVAYGEPWFGRWGYRFGHGSYGVTEQMYQRSVDALHALPLRLLLPHLACFGREIPAIVSKYQSLCDQVLLTLGDLFRFMIELKTRLPPNSMDYHGAITEASCRWSTKRVEMAARVIVEQLKNSELRWVTRQEIRDAARAHIGDTGLLDYVLKTLGNHIFGNYIVRRTVNPITKVLEYCLEDISNVFTGHDNLASGNHSKLRIRLQLTRAQLMRDMFYLYKQILKEPSSAAATGMLDAIPVAVRMVMDTKQLVKDCQQGRPPEKAEGSHGYLKLSCSIRMNGADVERTPPHETVVVPAHATIGELKREVGRHFRAVYWGLKSFVADSIVGVRCGDSDLVHDLMQSGSSIVVEGRMKEDDGEEIYEGGNGGNKIVDCPCGGKEEDGERVICCDICEVWQHTRCVRIPDEDDVPPVFLCGRCENDMLALPTIQ</sequence>
<evidence type="ECO:0000256" key="2">
    <source>
        <dbReference type="ARBA" id="ARBA00022771"/>
    </source>
</evidence>
<organism evidence="7 8">
    <name type="scientific">Musa troglodytarum</name>
    <name type="common">fe'i banana</name>
    <dbReference type="NCBI Taxonomy" id="320322"/>
    <lineage>
        <taxon>Eukaryota</taxon>
        <taxon>Viridiplantae</taxon>
        <taxon>Streptophyta</taxon>
        <taxon>Embryophyta</taxon>
        <taxon>Tracheophyta</taxon>
        <taxon>Spermatophyta</taxon>
        <taxon>Magnoliopsida</taxon>
        <taxon>Liliopsida</taxon>
        <taxon>Zingiberales</taxon>
        <taxon>Musaceae</taxon>
        <taxon>Musa</taxon>
    </lineage>
</organism>
<keyword evidence="5" id="KW-0804">Transcription</keyword>
<proteinExistence type="predicted"/>
<dbReference type="CDD" id="cd15556">
    <property type="entry name" value="PHD_MMD1_like"/>
    <property type="match status" value="1"/>
</dbReference>
<evidence type="ECO:0000313" key="7">
    <source>
        <dbReference type="EMBL" id="URE23084.1"/>
    </source>
</evidence>
<evidence type="ECO:0000313" key="8">
    <source>
        <dbReference type="Proteomes" id="UP001055439"/>
    </source>
</evidence>
<evidence type="ECO:0000259" key="6">
    <source>
        <dbReference type="SMART" id="SM00249"/>
    </source>
</evidence>
<evidence type="ECO:0000256" key="5">
    <source>
        <dbReference type="ARBA" id="ARBA00023163"/>
    </source>
</evidence>
<dbReference type="InterPro" id="IPR013083">
    <property type="entry name" value="Znf_RING/FYVE/PHD"/>
</dbReference>
<feature type="domain" description="Zinc finger PHD-type" evidence="6">
    <location>
        <begin position="988"/>
        <end position="1034"/>
    </location>
</feature>
<dbReference type="InterPro" id="IPR058054">
    <property type="entry name" value="Znf_MS1-like"/>
</dbReference>
<keyword evidence="3" id="KW-0862">Zinc</keyword>
<dbReference type="Pfam" id="PF00628">
    <property type="entry name" value="PHD"/>
    <property type="match status" value="1"/>
</dbReference>
<dbReference type="Pfam" id="PF25565">
    <property type="entry name" value="Ubiquitin_At1g33420"/>
    <property type="match status" value="1"/>
</dbReference>
<dbReference type="Gene3D" id="3.30.40.10">
    <property type="entry name" value="Zinc/RING finger domain, C3HC4 (zinc finger)"/>
    <property type="match status" value="1"/>
</dbReference>
<dbReference type="Proteomes" id="UP001055439">
    <property type="component" value="Chromosome 8"/>
</dbReference>
<name>A0A9E7GWB9_9LILI</name>
<dbReference type="InterPro" id="IPR019787">
    <property type="entry name" value="Znf_PHD-finger"/>
</dbReference>